<gene>
    <name evidence="3" type="primary">ureD</name>
    <name evidence="4" type="ORF">SAMN05444414_103268</name>
</gene>
<accession>A0A1M6X3A5</accession>
<sequence length="285" mass="30759">MPGPLINQSLHIGLPGTALPQPRALGTAKLSVYGDEHGRTRLRDLRQSGSLKLVFPQSHRPDAEAILVNTAGGITGGDQFSLDITVQRGAALTLTTQAAERAYRAQSGEIGRVTTDISVQDGASLNWLPQELILFDRCALRRRLTIDLAAQAHLLMVEPVVFGRAAMPEVLRSVMFQDRIRITRAGRPLYIDGMDLRGDAAAHLARPAIANGAGAMASAVLVAPNAQSHLKTVRALLPQTAGASMLAEDVLVIRQLATDSFELRRTLIPVLNHLTQNTLPTSWRL</sequence>
<dbReference type="InterPro" id="IPR002669">
    <property type="entry name" value="UreD"/>
</dbReference>
<dbReference type="GO" id="GO:0005737">
    <property type="term" value="C:cytoplasm"/>
    <property type="evidence" value="ECO:0007669"/>
    <property type="project" value="UniProtKB-SubCell"/>
</dbReference>
<dbReference type="GO" id="GO:0016151">
    <property type="term" value="F:nickel cation binding"/>
    <property type="evidence" value="ECO:0007669"/>
    <property type="project" value="UniProtKB-UniRule"/>
</dbReference>
<evidence type="ECO:0000313" key="5">
    <source>
        <dbReference type="Proteomes" id="UP000184191"/>
    </source>
</evidence>
<comment type="similarity">
    <text evidence="1 3">Belongs to the UreD family.</text>
</comment>
<keyword evidence="3" id="KW-0996">Nickel insertion</keyword>
<keyword evidence="5" id="KW-1185">Reference proteome</keyword>
<dbReference type="AlphaFoldDB" id="A0A1M6X3A5"/>
<comment type="subunit">
    <text evidence="3">UreD, UreF and UreG form a complex that acts as a GTP-hydrolysis-dependent molecular chaperone, activating the urease apoprotein by helping to assemble the nickel containing metallocenter of UreC. The UreE protein probably delivers the nickel.</text>
</comment>
<dbReference type="Proteomes" id="UP000184191">
    <property type="component" value="Unassembled WGS sequence"/>
</dbReference>
<comment type="function">
    <text evidence="3">Required for maturation of urease via the functional incorporation of the urease nickel metallocenter.</text>
</comment>
<keyword evidence="2 3" id="KW-0143">Chaperone</keyword>
<evidence type="ECO:0000313" key="4">
    <source>
        <dbReference type="EMBL" id="SHL00423.1"/>
    </source>
</evidence>
<dbReference type="PANTHER" id="PTHR33643:SF1">
    <property type="entry name" value="UREASE ACCESSORY PROTEIN D"/>
    <property type="match status" value="1"/>
</dbReference>
<organism evidence="4 5">
    <name type="scientific">Roseovarius marisflavi</name>
    <dbReference type="NCBI Taxonomy" id="1054996"/>
    <lineage>
        <taxon>Bacteria</taxon>
        <taxon>Pseudomonadati</taxon>
        <taxon>Pseudomonadota</taxon>
        <taxon>Alphaproteobacteria</taxon>
        <taxon>Rhodobacterales</taxon>
        <taxon>Roseobacteraceae</taxon>
        <taxon>Roseovarius</taxon>
    </lineage>
</organism>
<keyword evidence="3" id="KW-0963">Cytoplasm</keyword>
<dbReference type="Pfam" id="PF01774">
    <property type="entry name" value="UreD"/>
    <property type="match status" value="1"/>
</dbReference>
<dbReference type="STRING" id="1054996.SAMN05444414_103268"/>
<dbReference type="PANTHER" id="PTHR33643">
    <property type="entry name" value="UREASE ACCESSORY PROTEIN D"/>
    <property type="match status" value="1"/>
</dbReference>
<dbReference type="EMBL" id="FRBN01000003">
    <property type="protein sequence ID" value="SHL00423.1"/>
    <property type="molecule type" value="Genomic_DNA"/>
</dbReference>
<protein>
    <recommendedName>
        <fullName evidence="3">Urease accessory protein UreD</fullName>
    </recommendedName>
</protein>
<dbReference type="RefSeq" id="WP_245813359.1">
    <property type="nucleotide sequence ID" value="NZ_FRBN01000003.1"/>
</dbReference>
<evidence type="ECO:0000256" key="3">
    <source>
        <dbReference type="HAMAP-Rule" id="MF_01384"/>
    </source>
</evidence>
<reference evidence="5" key="1">
    <citation type="submission" date="2016-11" db="EMBL/GenBank/DDBJ databases">
        <authorList>
            <person name="Varghese N."/>
            <person name="Submissions S."/>
        </authorList>
    </citation>
    <scope>NUCLEOTIDE SEQUENCE [LARGE SCALE GENOMIC DNA]</scope>
    <source>
        <strain evidence="5">DSM 29327</strain>
    </source>
</reference>
<dbReference type="HAMAP" id="MF_01384">
    <property type="entry name" value="UreD"/>
    <property type="match status" value="1"/>
</dbReference>
<comment type="subcellular location">
    <subcellularLocation>
        <location evidence="3">Cytoplasm</location>
    </subcellularLocation>
</comment>
<name>A0A1M6X3A5_9RHOB</name>
<proteinExistence type="inferred from homology"/>
<evidence type="ECO:0000256" key="2">
    <source>
        <dbReference type="ARBA" id="ARBA00023186"/>
    </source>
</evidence>
<evidence type="ECO:0000256" key="1">
    <source>
        <dbReference type="ARBA" id="ARBA00007177"/>
    </source>
</evidence>